<dbReference type="AlphaFoldDB" id="C0N272"/>
<dbReference type="PANTHER" id="PTHR47506">
    <property type="entry name" value="TRANSCRIPTIONAL REGULATORY PROTEIN"/>
    <property type="match status" value="1"/>
</dbReference>
<dbReference type="PRINTS" id="PR00455">
    <property type="entry name" value="HTHTETR"/>
</dbReference>
<evidence type="ECO:0000256" key="1">
    <source>
        <dbReference type="ARBA" id="ARBA00023015"/>
    </source>
</evidence>
<dbReference type="SUPFAM" id="SSF48498">
    <property type="entry name" value="Tetracyclin repressor-like, C-terminal domain"/>
    <property type="match status" value="1"/>
</dbReference>
<sequence>MSGGRKKDFDIEVALQSAMQVFWEKGYIGASMANLTERMGINKPSLYSTFGNKEALFLQATKQYCDNKIESLAMLLTADGLSLQQRLRNYMMAVLSVQCESEQGKGCYVVQCQSEVASGEIPEKASMLLTQAGEAVKDLLIATLTNDQEAKTLGLSDDAEKNALCLSATLRGTATLARCGYLMSDLESVIEHSLKGIGVDHREKERLVLMQAQLIAETDNDKRC</sequence>
<reference evidence="6 7" key="1">
    <citation type="journal article" date="2011" name="J. Bacteriol.">
        <title>Draft genome sequence of the chemolithoheterotrophic, halophilic methylotroph Methylophaga thiooxydans DMS010.</title>
        <authorList>
            <person name="Boden R."/>
            <person name="Ferriera S."/>
            <person name="Johnson J."/>
            <person name="Kelly D.P."/>
            <person name="Murrell J.C."/>
            <person name="Schafer H."/>
        </authorList>
    </citation>
    <scope>NUCLEOTIDE SEQUENCE [LARGE SCALE GENOMIC DNA]</scope>
    <source>
        <strain evidence="6 7">DMS010</strain>
    </source>
</reference>
<evidence type="ECO:0000313" key="7">
    <source>
        <dbReference type="Proteomes" id="UP000004679"/>
    </source>
</evidence>
<dbReference type="HOGENOM" id="CLU_069356_28_0_6"/>
<dbReference type="InterPro" id="IPR036271">
    <property type="entry name" value="Tet_transcr_reg_TetR-rel_C_sf"/>
</dbReference>
<dbReference type="Gene3D" id="1.10.10.60">
    <property type="entry name" value="Homeodomain-like"/>
    <property type="match status" value="1"/>
</dbReference>
<keyword evidence="2 4" id="KW-0238">DNA-binding</keyword>
<dbReference type="Gene3D" id="1.10.357.10">
    <property type="entry name" value="Tetracycline Repressor, domain 2"/>
    <property type="match status" value="1"/>
</dbReference>
<keyword evidence="7" id="KW-1185">Reference proteome</keyword>
<dbReference type="InterPro" id="IPR009057">
    <property type="entry name" value="Homeodomain-like_sf"/>
</dbReference>
<evidence type="ECO:0000256" key="2">
    <source>
        <dbReference type="ARBA" id="ARBA00023125"/>
    </source>
</evidence>
<dbReference type="EMBL" id="GG657883">
    <property type="protein sequence ID" value="EEF81260.1"/>
    <property type="molecule type" value="Genomic_DNA"/>
</dbReference>
<dbReference type="PROSITE" id="PS50977">
    <property type="entry name" value="HTH_TETR_2"/>
    <property type="match status" value="1"/>
</dbReference>
<protein>
    <submittedName>
        <fullName evidence="6">Transcriptional regulator, TetR family protein</fullName>
    </submittedName>
</protein>
<proteinExistence type="predicted"/>
<dbReference type="InterPro" id="IPR001647">
    <property type="entry name" value="HTH_TetR"/>
</dbReference>
<evidence type="ECO:0000259" key="5">
    <source>
        <dbReference type="PROSITE" id="PS50977"/>
    </source>
</evidence>
<dbReference type="GO" id="GO:0003677">
    <property type="term" value="F:DNA binding"/>
    <property type="evidence" value="ECO:0007669"/>
    <property type="project" value="UniProtKB-UniRule"/>
</dbReference>
<feature type="domain" description="HTH tetR-type" evidence="5">
    <location>
        <begin position="8"/>
        <end position="68"/>
    </location>
</feature>
<organism evidence="6 7">
    <name type="scientific">Methylophaga thiooxydans DMS010</name>
    <dbReference type="NCBI Taxonomy" id="637616"/>
    <lineage>
        <taxon>Bacteria</taxon>
        <taxon>Pseudomonadati</taxon>
        <taxon>Pseudomonadota</taxon>
        <taxon>Gammaproteobacteria</taxon>
        <taxon>Thiotrichales</taxon>
        <taxon>Piscirickettsiaceae</taxon>
        <taxon>Methylophaga</taxon>
    </lineage>
</organism>
<dbReference type="SUPFAM" id="SSF46689">
    <property type="entry name" value="Homeodomain-like"/>
    <property type="match status" value="1"/>
</dbReference>
<dbReference type="PANTHER" id="PTHR47506:SF1">
    <property type="entry name" value="HTH-TYPE TRANSCRIPTIONAL REGULATOR YJDC"/>
    <property type="match status" value="1"/>
</dbReference>
<dbReference type="Pfam" id="PF00440">
    <property type="entry name" value="TetR_N"/>
    <property type="match status" value="1"/>
</dbReference>
<evidence type="ECO:0000313" key="6">
    <source>
        <dbReference type="EMBL" id="EEF81260.1"/>
    </source>
</evidence>
<evidence type="ECO:0000256" key="4">
    <source>
        <dbReference type="PROSITE-ProRule" id="PRU00335"/>
    </source>
</evidence>
<accession>C0N272</accession>
<dbReference type="Proteomes" id="UP000004679">
    <property type="component" value="Unassembled WGS sequence"/>
</dbReference>
<keyword evidence="3" id="KW-0804">Transcription</keyword>
<evidence type="ECO:0000256" key="3">
    <source>
        <dbReference type="ARBA" id="ARBA00023163"/>
    </source>
</evidence>
<keyword evidence="1" id="KW-0805">Transcription regulation</keyword>
<feature type="DNA-binding region" description="H-T-H motif" evidence="4">
    <location>
        <begin position="31"/>
        <end position="50"/>
    </location>
</feature>
<dbReference type="OrthoDB" id="270177at2"/>
<dbReference type="RefSeq" id="WP_008290044.1">
    <property type="nucleotide sequence ID" value="NZ_GG657883.1"/>
</dbReference>
<gene>
    <name evidence="6" type="ORF">MDMS009_252</name>
</gene>
<name>C0N272_9GAMM</name>